<feature type="region of interest" description="Disordered" evidence="1">
    <location>
        <begin position="94"/>
        <end position="137"/>
    </location>
</feature>
<keyword evidence="4" id="KW-1185">Reference proteome</keyword>
<dbReference type="EMBL" id="JBHUIW010000010">
    <property type="protein sequence ID" value="MFD2182642.1"/>
    <property type="molecule type" value="Genomic_DNA"/>
</dbReference>
<evidence type="ECO:0000256" key="2">
    <source>
        <dbReference type="SAM" id="Phobius"/>
    </source>
</evidence>
<keyword evidence="2" id="KW-0812">Transmembrane</keyword>
<feature type="transmembrane region" description="Helical" evidence="2">
    <location>
        <begin position="31"/>
        <end position="51"/>
    </location>
</feature>
<reference evidence="4" key="1">
    <citation type="journal article" date="2019" name="Int. J. Syst. Evol. Microbiol.">
        <title>The Global Catalogue of Microorganisms (GCM) 10K type strain sequencing project: providing services to taxonomists for standard genome sequencing and annotation.</title>
        <authorList>
            <consortium name="The Broad Institute Genomics Platform"/>
            <consortium name="The Broad Institute Genome Sequencing Center for Infectious Disease"/>
            <person name="Wu L."/>
            <person name="Ma J."/>
        </authorList>
    </citation>
    <scope>NUCLEOTIDE SEQUENCE [LARGE SCALE GENOMIC DNA]</scope>
    <source>
        <strain evidence="4">CGMCC 1.6774</strain>
    </source>
</reference>
<gene>
    <name evidence="3" type="ORF">ACFSOX_10800</name>
</gene>
<organism evidence="3 4">
    <name type="scientific">Rhodoplanes azumiensis</name>
    <dbReference type="NCBI Taxonomy" id="1897628"/>
    <lineage>
        <taxon>Bacteria</taxon>
        <taxon>Pseudomonadati</taxon>
        <taxon>Pseudomonadota</taxon>
        <taxon>Alphaproteobacteria</taxon>
        <taxon>Hyphomicrobiales</taxon>
        <taxon>Nitrobacteraceae</taxon>
        <taxon>Rhodoplanes</taxon>
    </lineage>
</organism>
<feature type="compositionally biased region" description="Low complexity" evidence="1">
    <location>
        <begin position="108"/>
        <end position="119"/>
    </location>
</feature>
<keyword evidence="2" id="KW-1133">Transmembrane helix</keyword>
<protein>
    <submittedName>
        <fullName evidence="3">GlsB/YeaQ/YmgE family stress response membrane protein</fullName>
    </submittedName>
</protein>
<feature type="transmembrane region" description="Helical" evidence="2">
    <location>
        <begin position="63"/>
        <end position="84"/>
    </location>
</feature>
<sequence length="137" mass="13784">MDLPFATLALMVVVGAATGWLARHVASEPGFGPIGDSVAGLVGAFAGVGLARKLGMGADVATVAVVGTALVGAAIAVAGARHLAEVWASQVSPRADAEGRPLPPPETPAAAAHAPRCAPSEPADEGEKPLPWYYRNR</sequence>
<dbReference type="RefSeq" id="WP_378477816.1">
    <property type="nucleotide sequence ID" value="NZ_JBHUIW010000010.1"/>
</dbReference>
<evidence type="ECO:0000313" key="3">
    <source>
        <dbReference type="EMBL" id="MFD2182642.1"/>
    </source>
</evidence>
<evidence type="ECO:0000313" key="4">
    <source>
        <dbReference type="Proteomes" id="UP001597314"/>
    </source>
</evidence>
<keyword evidence="2" id="KW-0472">Membrane</keyword>
<dbReference type="Proteomes" id="UP001597314">
    <property type="component" value="Unassembled WGS sequence"/>
</dbReference>
<proteinExistence type="predicted"/>
<accession>A0ABW5AKL9</accession>
<evidence type="ECO:0000256" key="1">
    <source>
        <dbReference type="SAM" id="MobiDB-lite"/>
    </source>
</evidence>
<comment type="caution">
    <text evidence="3">The sequence shown here is derived from an EMBL/GenBank/DDBJ whole genome shotgun (WGS) entry which is preliminary data.</text>
</comment>
<name>A0ABW5AKL9_9BRAD</name>